<dbReference type="Pfam" id="PF15985">
    <property type="entry name" value="KH_6"/>
    <property type="match status" value="1"/>
</dbReference>
<dbReference type="InterPro" id="IPR036612">
    <property type="entry name" value="KH_dom_type_1_sf"/>
</dbReference>
<keyword evidence="4" id="KW-0698">rRNA processing</keyword>
<evidence type="ECO:0000313" key="12">
    <source>
        <dbReference type="Proteomes" id="UP001302676"/>
    </source>
</evidence>
<protein>
    <recommendedName>
        <fullName evidence="7">Ribosomal RNA-processing protein 40</fullName>
    </recommendedName>
</protein>
<evidence type="ECO:0000256" key="8">
    <source>
        <dbReference type="SAM" id="MobiDB-lite"/>
    </source>
</evidence>
<evidence type="ECO:0000256" key="5">
    <source>
        <dbReference type="ARBA" id="ARBA00022835"/>
    </source>
</evidence>
<accession>A0AAN6ZQS5</accession>
<dbReference type="FunFam" id="2.40.50.140:FF:000127">
    <property type="entry name" value="Exosome complex component RRP40"/>
    <property type="match status" value="1"/>
</dbReference>
<dbReference type="InterPro" id="IPR026699">
    <property type="entry name" value="Exosome_RNA_bind1/RRP40/RRP4"/>
</dbReference>
<evidence type="ECO:0000256" key="2">
    <source>
        <dbReference type="ARBA" id="ARBA00007841"/>
    </source>
</evidence>
<dbReference type="Pfam" id="PF18311">
    <property type="entry name" value="Rrp40_N"/>
    <property type="match status" value="1"/>
</dbReference>
<dbReference type="InterPro" id="IPR004088">
    <property type="entry name" value="KH_dom_type_1"/>
</dbReference>
<evidence type="ECO:0000313" key="11">
    <source>
        <dbReference type="EMBL" id="KAK4145746.1"/>
    </source>
</evidence>
<dbReference type="GO" id="GO:0005730">
    <property type="term" value="C:nucleolus"/>
    <property type="evidence" value="ECO:0007669"/>
    <property type="project" value="UniProtKB-SubCell"/>
</dbReference>
<dbReference type="FunFam" id="2.40.50.100:FF:000073">
    <property type="entry name" value="Putative Exosome complex component RRP40"/>
    <property type="match status" value="1"/>
</dbReference>
<dbReference type="Gene3D" id="2.40.50.140">
    <property type="entry name" value="Nucleic acid-binding proteins"/>
    <property type="match status" value="1"/>
</dbReference>
<evidence type="ECO:0000256" key="1">
    <source>
        <dbReference type="ARBA" id="ARBA00004604"/>
    </source>
</evidence>
<evidence type="ECO:0000256" key="6">
    <source>
        <dbReference type="ARBA" id="ARBA00022884"/>
    </source>
</evidence>
<dbReference type="SUPFAM" id="SSF54791">
    <property type="entry name" value="Eukaryotic type KH-domain (KH-domain type I)"/>
    <property type="match status" value="1"/>
</dbReference>
<evidence type="ECO:0000256" key="4">
    <source>
        <dbReference type="ARBA" id="ARBA00022552"/>
    </source>
</evidence>
<evidence type="ECO:0000256" key="7">
    <source>
        <dbReference type="ARBA" id="ARBA00030615"/>
    </source>
</evidence>
<dbReference type="GeneID" id="87819829"/>
<dbReference type="GO" id="GO:0000176">
    <property type="term" value="C:nuclear exosome (RNase complex)"/>
    <property type="evidence" value="ECO:0007669"/>
    <property type="project" value="TreeGrafter"/>
</dbReference>
<dbReference type="Pfam" id="PF21262">
    <property type="entry name" value="RRP40_S1"/>
    <property type="match status" value="1"/>
</dbReference>
<reference evidence="11" key="2">
    <citation type="submission" date="2023-05" db="EMBL/GenBank/DDBJ databases">
        <authorList>
            <consortium name="Lawrence Berkeley National Laboratory"/>
            <person name="Steindorff A."/>
            <person name="Hensen N."/>
            <person name="Bonometti L."/>
            <person name="Westerberg I."/>
            <person name="Brannstrom I.O."/>
            <person name="Guillou S."/>
            <person name="Cros-Aarteil S."/>
            <person name="Calhoun S."/>
            <person name="Haridas S."/>
            <person name="Kuo A."/>
            <person name="Mondo S."/>
            <person name="Pangilinan J."/>
            <person name="Riley R."/>
            <person name="Labutti K."/>
            <person name="Andreopoulos B."/>
            <person name="Lipzen A."/>
            <person name="Chen C."/>
            <person name="Yanf M."/>
            <person name="Daum C."/>
            <person name="Ng V."/>
            <person name="Clum A."/>
            <person name="Ohm R."/>
            <person name="Martin F."/>
            <person name="Silar P."/>
            <person name="Natvig D."/>
            <person name="Lalanne C."/>
            <person name="Gautier V."/>
            <person name="Ament-Velasquez S.L."/>
            <person name="Kruys A."/>
            <person name="Hutchinson M.I."/>
            <person name="Powell A.J."/>
            <person name="Barry K."/>
            <person name="Miller A.N."/>
            <person name="Grigoriev I.V."/>
            <person name="Debuchy R."/>
            <person name="Gladieux P."/>
            <person name="Thoren M.H."/>
            <person name="Johannesson H."/>
        </authorList>
    </citation>
    <scope>NUCLEOTIDE SEQUENCE</scope>
    <source>
        <strain evidence="11">CBS 141.50</strain>
    </source>
</reference>
<dbReference type="GO" id="GO:0000177">
    <property type="term" value="C:cytoplasmic exosome (RNase complex)"/>
    <property type="evidence" value="ECO:0007669"/>
    <property type="project" value="TreeGrafter"/>
</dbReference>
<dbReference type="EMBL" id="MU853566">
    <property type="protein sequence ID" value="KAK4145746.1"/>
    <property type="molecule type" value="Genomic_DNA"/>
</dbReference>
<evidence type="ECO:0000259" key="9">
    <source>
        <dbReference type="Pfam" id="PF15985"/>
    </source>
</evidence>
<keyword evidence="5" id="KW-0271">Exosome</keyword>
<comment type="similarity">
    <text evidence="2">Belongs to the RRP40 family.</text>
</comment>
<dbReference type="InterPro" id="IPR012340">
    <property type="entry name" value="NA-bd_OB-fold"/>
</dbReference>
<feature type="domain" description="K Homology" evidence="9">
    <location>
        <begin position="172"/>
        <end position="229"/>
    </location>
</feature>
<name>A0AAN6ZQS5_9PEZI</name>
<keyword evidence="6" id="KW-0694">RNA-binding</keyword>
<dbReference type="GO" id="GO:0071034">
    <property type="term" value="P:CUT catabolic process"/>
    <property type="evidence" value="ECO:0007669"/>
    <property type="project" value="TreeGrafter"/>
</dbReference>
<feature type="domain" description="Exosome complex exonuclease Rrp40 N-terminal" evidence="10">
    <location>
        <begin position="27"/>
        <end position="66"/>
    </location>
</feature>
<sequence length="264" mass="27837">MAPDGPLVLPGETIDPSLVPSHPKNPLRLGPGLRHIPPTDIVPTVAGQLITNPVKNSMWIEYNSNRYIPSPNDLILAQILRSTTDAYLCLITPYSAPATLPHLAFEGATKKTRPQLAPGQLVYARITPASANRHMDPELECVSATTGKADGLGPIGVVGTTSGSGSGSTGPGCVFDISLGFARRLLMARSREDGGVGVLEMLGGEEGGGLAFETAVGRNGRVWVGSESARTVVLVGRALQETDRAGLGMEGQRRLVKKLVREMK</sequence>
<dbReference type="GO" id="GO:0034475">
    <property type="term" value="P:U4 snRNA 3'-end processing"/>
    <property type="evidence" value="ECO:0007669"/>
    <property type="project" value="TreeGrafter"/>
</dbReference>
<dbReference type="SUPFAM" id="SSF50249">
    <property type="entry name" value="Nucleic acid-binding proteins"/>
    <property type="match status" value="1"/>
</dbReference>
<gene>
    <name evidence="11" type="ORF">C8A04DRAFT_35558</name>
</gene>
<dbReference type="Gene3D" id="3.30.1370.10">
    <property type="entry name" value="K Homology domain, type 1"/>
    <property type="match status" value="1"/>
</dbReference>
<dbReference type="GO" id="GO:0071051">
    <property type="term" value="P:poly(A)-dependent snoRNA 3'-end processing"/>
    <property type="evidence" value="ECO:0007669"/>
    <property type="project" value="TreeGrafter"/>
</dbReference>
<proteinExistence type="inferred from homology"/>
<keyword evidence="12" id="KW-1185">Reference proteome</keyword>
<dbReference type="AlphaFoldDB" id="A0AAN6ZQS5"/>
<dbReference type="GO" id="GO:0071035">
    <property type="term" value="P:nuclear polyadenylation-dependent rRNA catabolic process"/>
    <property type="evidence" value="ECO:0007669"/>
    <property type="project" value="TreeGrafter"/>
</dbReference>
<dbReference type="InterPro" id="IPR041054">
    <property type="entry name" value="Rrp40_N_euk"/>
</dbReference>
<evidence type="ECO:0000256" key="3">
    <source>
        <dbReference type="ARBA" id="ARBA00022490"/>
    </source>
</evidence>
<reference evidence="11" key="1">
    <citation type="journal article" date="2023" name="Mol. Phylogenet. Evol.">
        <title>Genome-scale phylogeny and comparative genomics of the fungal order Sordariales.</title>
        <authorList>
            <person name="Hensen N."/>
            <person name="Bonometti L."/>
            <person name="Westerberg I."/>
            <person name="Brannstrom I.O."/>
            <person name="Guillou S."/>
            <person name="Cros-Aarteil S."/>
            <person name="Calhoun S."/>
            <person name="Haridas S."/>
            <person name="Kuo A."/>
            <person name="Mondo S."/>
            <person name="Pangilinan J."/>
            <person name="Riley R."/>
            <person name="LaButti K."/>
            <person name="Andreopoulos B."/>
            <person name="Lipzen A."/>
            <person name="Chen C."/>
            <person name="Yan M."/>
            <person name="Daum C."/>
            <person name="Ng V."/>
            <person name="Clum A."/>
            <person name="Steindorff A."/>
            <person name="Ohm R.A."/>
            <person name="Martin F."/>
            <person name="Silar P."/>
            <person name="Natvig D.O."/>
            <person name="Lalanne C."/>
            <person name="Gautier V."/>
            <person name="Ament-Velasquez S.L."/>
            <person name="Kruys A."/>
            <person name="Hutchinson M.I."/>
            <person name="Powell A.J."/>
            <person name="Barry K."/>
            <person name="Miller A.N."/>
            <person name="Grigoriev I.V."/>
            <person name="Debuchy R."/>
            <person name="Gladieux P."/>
            <person name="Hiltunen Thoren M."/>
            <person name="Johannesson H."/>
        </authorList>
    </citation>
    <scope>NUCLEOTIDE SEQUENCE</scope>
    <source>
        <strain evidence="11">CBS 141.50</strain>
    </source>
</reference>
<dbReference type="GO" id="GO:0003723">
    <property type="term" value="F:RNA binding"/>
    <property type="evidence" value="ECO:0007669"/>
    <property type="project" value="UniProtKB-KW"/>
</dbReference>
<dbReference type="CDD" id="cd05790">
    <property type="entry name" value="S1_Rrp40"/>
    <property type="match status" value="1"/>
</dbReference>
<organism evidence="11 12">
    <name type="scientific">Dichotomopilus funicola</name>
    <dbReference type="NCBI Taxonomy" id="1934379"/>
    <lineage>
        <taxon>Eukaryota</taxon>
        <taxon>Fungi</taxon>
        <taxon>Dikarya</taxon>
        <taxon>Ascomycota</taxon>
        <taxon>Pezizomycotina</taxon>
        <taxon>Sordariomycetes</taxon>
        <taxon>Sordariomycetidae</taxon>
        <taxon>Sordariales</taxon>
        <taxon>Chaetomiaceae</taxon>
        <taxon>Dichotomopilus</taxon>
    </lineage>
</organism>
<dbReference type="PANTHER" id="PTHR21321">
    <property type="entry name" value="PNAS-3 RELATED"/>
    <property type="match status" value="1"/>
</dbReference>
<dbReference type="PANTHER" id="PTHR21321:SF1">
    <property type="entry name" value="EXOSOME COMPLEX COMPONENT RRP40"/>
    <property type="match status" value="1"/>
</dbReference>
<dbReference type="RefSeq" id="XP_062639117.1">
    <property type="nucleotide sequence ID" value="XM_062783216.1"/>
</dbReference>
<dbReference type="Gene3D" id="2.40.50.100">
    <property type="match status" value="1"/>
</dbReference>
<dbReference type="GO" id="GO:0071038">
    <property type="term" value="P:TRAMP-dependent tRNA surveillance pathway"/>
    <property type="evidence" value="ECO:0007669"/>
    <property type="project" value="TreeGrafter"/>
</dbReference>
<evidence type="ECO:0000259" key="10">
    <source>
        <dbReference type="Pfam" id="PF18311"/>
    </source>
</evidence>
<feature type="region of interest" description="Disordered" evidence="8">
    <location>
        <begin position="1"/>
        <end position="26"/>
    </location>
</feature>
<comment type="subcellular location">
    <subcellularLocation>
        <location evidence="1">Nucleus</location>
        <location evidence="1">Nucleolus</location>
    </subcellularLocation>
</comment>
<dbReference type="InterPro" id="IPR037319">
    <property type="entry name" value="Rrp40_S1"/>
</dbReference>
<keyword evidence="3" id="KW-0963">Cytoplasm</keyword>
<dbReference type="GO" id="GO:0000467">
    <property type="term" value="P:exonucleolytic trimming to generate mature 3'-end of 5.8S rRNA from tricistronic rRNA transcript (SSU-rRNA, 5.8S rRNA, LSU-rRNA)"/>
    <property type="evidence" value="ECO:0007669"/>
    <property type="project" value="TreeGrafter"/>
</dbReference>
<dbReference type="Proteomes" id="UP001302676">
    <property type="component" value="Unassembled WGS sequence"/>
</dbReference>
<comment type="caution">
    <text evidence="11">The sequence shown here is derived from an EMBL/GenBank/DDBJ whole genome shotgun (WGS) entry which is preliminary data.</text>
</comment>